<comment type="subunit">
    <text evidence="10">Monomer. Associates with 30S ribosomal subunit, binds 16S rRNA.</text>
</comment>
<accession>A0A0E3RD11</accession>
<dbReference type="GO" id="GO:0046872">
    <property type="term" value="F:metal ion binding"/>
    <property type="evidence" value="ECO:0007669"/>
    <property type="project" value="UniProtKB-KW"/>
</dbReference>
<proteinExistence type="inferred from homology"/>
<dbReference type="InterPro" id="IPR004881">
    <property type="entry name" value="Ribosome_biogen_GTPase_RsgA"/>
</dbReference>
<evidence type="ECO:0000259" key="11">
    <source>
        <dbReference type="PROSITE" id="PS50936"/>
    </source>
</evidence>
<dbReference type="SUPFAM" id="SSF52540">
    <property type="entry name" value="P-loop containing nucleoside triphosphate hydrolases"/>
    <property type="match status" value="1"/>
</dbReference>
<evidence type="ECO:0000256" key="7">
    <source>
        <dbReference type="ARBA" id="ARBA00022833"/>
    </source>
</evidence>
<dbReference type="EC" id="3.6.1.-" evidence="10"/>
<dbReference type="Proteomes" id="UP000033116">
    <property type="component" value="Chromosome"/>
</dbReference>
<dbReference type="EMBL" id="CP009511">
    <property type="protein sequence ID" value="AKB62013.1"/>
    <property type="molecule type" value="Genomic_DNA"/>
</dbReference>
<keyword evidence="3 10" id="KW-0479">Metal-binding</keyword>
<keyword evidence="7 10" id="KW-0862">Zinc</keyword>
<keyword evidence="9 10" id="KW-0342">GTP-binding</keyword>
<dbReference type="PATRIC" id="fig|1434115.4.peg.2610"/>
<keyword evidence="8 10" id="KW-0694">RNA-binding</keyword>
<dbReference type="AlphaFoldDB" id="A0A0E3RD11"/>
<keyword evidence="1 10" id="KW-0963">Cytoplasm</keyword>
<dbReference type="GO" id="GO:0003924">
    <property type="term" value="F:GTPase activity"/>
    <property type="evidence" value="ECO:0007669"/>
    <property type="project" value="UniProtKB-UniRule"/>
</dbReference>
<evidence type="ECO:0000256" key="4">
    <source>
        <dbReference type="ARBA" id="ARBA00022730"/>
    </source>
</evidence>
<keyword evidence="4 10" id="KW-0699">rRNA-binding</keyword>
<dbReference type="CDD" id="cd01854">
    <property type="entry name" value="YjeQ_EngC"/>
    <property type="match status" value="1"/>
</dbReference>
<dbReference type="InterPro" id="IPR010914">
    <property type="entry name" value="RsgA_GTPase_dom"/>
</dbReference>
<name>A0A0E3RD11_METMZ</name>
<evidence type="ECO:0000256" key="8">
    <source>
        <dbReference type="ARBA" id="ARBA00022884"/>
    </source>
</evidence>
<sequence>MQPVRKISSGIIEPIRAKYQNIYPFNRIFPFMNNHSETENSGHNSVHIDTDTIPGWNEELELAFSAYKGPYVPGRVTSRHKTVCEVLVPRAVIQAGISGALQKIGKQPVVGDFVVLLDQPETGSRMIVNILPRRTCLSRGAAGDGGGEQVIAANIDTIFIVTATGKDLNLRRLERYLAIVYSSGARPVILLNKIDLEDNPIRLVEKIQSIAGNVPVIPLSALSKTGLEALSPHLNPGETVALVGSSGVGKSTLINSLLGETVQRTGGIREDDEKGRHTTTVRQMFLLPNGAVLIDNPGIREIQLGDSAEGIEKAFSEIVDAASNCKFKDCTHRDEPGCAVLKAVKDGIIPEERLASYHRLTDELAFQSRKSEIGLKRLEKERFKKIAVDIKKYKKSTGKL</sequence>
<dbReference type="GO" id="GO:0019843">
    <property type="term" value="F:rRNA binding"/>
    <property type="evidence" value="ECO:0007669"/>
    <property type="project" value="UniProtKB-KW"/>
</dbReference>
<protein>
    <recommendedName>
        <fullName evidence="10">Small ribosomal subunit biogenesis GTPase RsgA</fullName>
        <ecNumber evidence="10">3.6.1.-</ecNumber>
    </recommendedName>
</protein>
<feature type="domain" description="EngC GTPase" evidence="11">
    <location>
        <begin position="153"/>
        <end position="300"/>
    </location>
</feature>
<dbReference type="PROSITE" id="PS51721">
    <property type="entry name" value="G_CP"/>
    <property type="match status" value="1"/>
</dbReference>
<feature type="domain" description="CP-type G" evidence="12">
    <location>
        <begin position="147"/>
        <end position="302"/>
    </location>
</feature>
<gene>
    <name evidence="10" type="primary">rsgA</name>
    <name evidence="13" type="ORF">MSMAP_2028</name>
</gene>
<organism evidence="13 14">
    <name type="scientific">Methanosarcina mazei SarPi</name>
    <dbReference type="NCBI Taxonomy" id="1434115"/>
    <lineage>
        <taxon>Archaea</taxon>
        <taxon>Methanobacteriati</taxon>
        <taxon>Methanobacteriota</taxon>
        <taxon>Stenosarchaea group</taxon>
        <taxon>Methanomicrobia</taxon>
        <taxon>Methanosarcinales</taxon>
        <taxon>Methanosarcinaceae</taxon>
        <taxon>Methanosarcina</taxon>
    </lineage>
</organism>
<evidence type="ECO:0000256" key="1">
    <source>
        <dbReference type="ARBA" id="ARBA00022490"/>
    </source>
</evidence>
<keyword evidence="2 10" id="KW-0690">Ribosome biogenesis</keyword>
<evidence type="ECO:0000313" key="14">
    <source>
        <dbReference type="Proteomes" id="UP000033116"/>
    </source>
</evidence>
<dbReference type="InterPro" id="IPR027417">
    <property type="entry name" value="P-loop_NTPase"/>
</dbReference>
<dbReference type="InterPro" id="IPR030378">
    <property type="entry name" value="G_CP_dom"/>
</dbReference>
<keyword evidence="6 10" id="KW-0378">Hydrolase</keyword>
<dbReference type="PANTHER" id="PTHR32120:SF10">
    <property type="entry name" value="SMALL RIBOSOMAL SUBUNIT BIOGENESIS GTPASE RSGA"/>
    <property type="match status" value="1"/>
</dbReference>
<dbReference type="NCBIfam" id="TIGR00157">
    <property type="entry name" value="ribosome small subunit-dependent GTPase A"/>
    <property type="match status" value="1"/>
</dbReference>
<evidence type="ECO:0000259" key="12">
    <source>
        <dbReference type="PROSITE" id="PS51721"/>
    </source>
</evidence>
<dbReference type="Gene3D" id="1.10.40.50">
    <property type="entry name" value="Probable gtpase engc, domain 3"/>
    <property type="match status" value="1"/>
</dbReference>
<dbReference type="HAMAP" id="MF_01820">
    <property type="entry name" value="GTPase_RsgA"/>
    <property type="match status" value="1"/>
</dbReference>
<feature type="binding site" evidence="10">
    <location>
        <position position="338"/>
    </location>
    <ligand>
        <name>Zn(2+)</name>
        <dbReference type="ChEBI" id="CHEBI:29105"/>
    </ligand>
</feature>
<evidence type="ECO:0000313" key="13">
    <source>
        <dbReference type="EMBL" id="AKB62013.1"/>
    </source>
</evidence>
<reference evidence="13 14" key="1">
    <citation type="submission" date="2014-07" db="EMBL/GenBank/DDBJ databases">
        <title>Methanogenic archaea and the global carbon cycle.</title>
        <authorList>
            <person name="Henriksen J.R."/>
            <person name="Luke J."/>
            <person name="Reinhart S."/>
            <person name="Benedict M.N."/>
            <person name="Youngblut N.D."/>
            <person name="Metcalf M.E."/>
            <person name="Whitaker R.J."/>
            <person name="Metcalf W.W."/>
        </authorList>
    </citation>
    <scope>NUCLEOTIDE SEQUENCE [LARGE SCALE GENOMIC DNA]</scope>
    <source>
        <strain evidence="13 14">SarPi</strain>
    </source>
</reference>
<comment type="cofactor">
    <cofactor evidence="10">
        <name>Zn(2+)</name>
        <dbReference type="ChEBI" id="CHEBI:29105"/>
    </cofactor>
    <text evidence="10">Binds 1 zinc ion per subunit.</text>
</comment>
<evidence type="ECO:0000256" key="2">
    <source>
        <dbReference type="ARBA" id="ARBA00022517"/>
    </source>
</evidence>
<dbReference type="GO" id="GO:0005525">
    <property type="term" value="F:GTP binding"/>
    <property type="evidence" value="ECO:0007669"/>
    <property type="project" value="UniProtKB-UniRule"/>
</dbReference>
<dbReference type="HOGENOM" id="CLU_033617_0_1_2"/>
<dbReference type="PROSITE" id="PS50936">
    <property type="entry name" value="ENGC_GTPASE"/>
    <property type="match status" value="1"/>
</dbReference>
<dbReference type="Pfam" id="PF03193">
    <property type="entry name" value="RsgA_GTPase"/>
    <property type="match status" value="1"/>
</dbReference>
<feature type="binding site" evidence="10">
    <location>
        <begin position="192"/>
        <end position="195"/>
    </location>
    <ligand>
        <name>GTP</name>
        <dbReference type="ChEBI" id="CHEBI:37565"/>
    </ligand>
</feature>
<dbReference type="GO" id="GO:0042274">
    <property type="term" value="P:ribosomal small subunit biogenesis"/>
    <property type="evidence" value="ECO:0007669"/>
    <property type="project" value="UniProtKB-UniRule"/>
</dbReference>
<evidence type="ECO:0000256" key="6">
    <source>
        <dbReference type="ARBA" id="ARBA00022801"/>
    </source>
</evidence>
<dbReference type="GO" id="GO:0005737">
    <property type="term" value="C:cytoplasm"/>
    <property type="evidence" value="ECO:0007669"/>
    <property type="project" value="UniProtKB-SubCell"/>
</dbReference>
<comment type="function">
    <text evidence="10">One of several proteins that assist in the late maturation steps of the functional core of the 30S ribosomal subunit. Helps release RbfA from mature subunits. May play a role in the assembly of ribosomal proteins into the subunit. Circularly permuted GTPase that catalyzes slow GTP hydrolysis, GTPase activity is stimulated by the 30S ribosomal subunit.</text>
</comment>
<feature type="binding site" evidence="10">
    <location>
        <begin position="244"/>
        <end position="252"/>
    </location>
    <ligand>
        <name>GTP</name>
        <dbReference type="ChEBI" id="CHEBI:37565"/>
    </ligand>
</feature>
<feature type="binding site" evidence="10">
    <location>
        <position position="325"/>
    </location>
    <ligand>
        <name>Zn(2+)</name>
        <dbReference type="ChEBI" id="CHEBI:29105"/>
    </ligand>
</feature>
<comment type="similarity">
    <text evidence="10">Belongs to the TRAFAC class YlqF/YawG GTPase family. RsgA subfamily.</text>
</comment>
<keyword evidence="5 10" id="KW-0547">Nucleotide-binding</keyword>
<evidence type="ECO:0000256" key="10">
    <source>
        <dbReference type="HAMAP-Rule" id="MF_01820"/>
    </source>
</evidence>
<feature type="binding site" evidence="10">
    <location>
        <position position="332"/>
    </location>
    <ligand>
        <name>Zn(2+)</name>
        <dbReference type="ChEBI" id="CHEBI:29105"/>
    </ligand>
</feature>
<evidence type="ECO:0000256" key="3">
    <source>
        <dbReference type="ARBA" id="ARBA00022723"/>
    </source>
</evidence>
<comment type="subcellular location">
    <subcellularLocation>
        <location evidence="10">Cytoplasm</location>
    </subcellularLocation>
</comment>
<evidence type="ECO:0000256" key="9">
    <source>
        <dbReference type="ARBA" id="ARBA00023134"/>
    </source>
</evidence>
<feature type="binding site" evidence="10">
    <location>
        <position position="330"/>
    </location>
    <ligand>
        <name>Zn(2+)</name>
        <dbReference type="ChEBI" id="CHEBI:29105"/>
    </ligand>
</feature>
<dbReference type="PANTHER" id="PTHR32120">
    <property type="entry name" value="SMALL RIBOSOMAL SUBUNIT BIOGENESIS GTPASE RSGA"/>
    <property type="match status" value="1"/>
</dbReference>
<dbReference type="Gene3D" id="3.40.50.300">
    <property type="entry name" value="P-loop containing nucleotide triphosphate hydrolases"/>
    <property type="match status" value="1"/>
</dbReference>
<evidence type="ECO:0000256" key="5">
    <source>
        <dbReference type="ARBA" id="ARBA00022741"/>
    </source>
</evidence>